<keyword evidence="4 6" id="KW-1133">Transmembrane helix</keyword>
<feature type="transmembrane region" description="Helical" evidence="6">
    <location>
        <begin position="73"/>
        <end position="92"/>
    </location>
</feature>
<dbReference type="PIRSF" id="PIRSF006483">
    <property type="entry name" value="Membrane_protein_YitT"/>
    <property type="match status" value="1"/>
</dbReference>
<dbReference type="PANTHER" id="PTHR33545:SF10">
    <property type="entry name" value="UPF0750 MEMBRANE PROTEIN YPJC"/>
    <property type="match status" value="1"/>
</dbReference>
<feature type="transmembrane region" description="Helical" evidence="6">
    <location>
        <begin position="147"/>
        <end position="166"/>
    </location>
</feature>
<dbReference type="InterPro" id="IPR019264">
    <property type="entry name" value="DUF2179"/>
</dbReference>
<evidence type="ECO:0000256" key="5">
    <source>
        <dbReference type="ARBA" id="ARBA00023136"/>
    </source>
</evidence>
<name>A0A139NEY6_STRGN</name>
<keyword evidence="3 6" id="KW-0812">Transmembrane</keyword>
<dbReference type="PATRIC" id="fig|1302.21.peg.183"/>
<evidence type="ECO:0000256" key="2">
    <source>
        <dbReference type="ARBA" id="ARBA00022475"/>
    </source>
</evidence>
<proteinExistence type="predicted"/>
<sequence>MLRLKNILWIIFGAGLFSFGINYLAIPNHLFEGGVTGVTLITYYLFKLPVSVMNLVINFPLFFFAWKILGKQSFYYSLIGTFSVSAWLAIFEKIPFVVDLDGDLVIVSLIAGIILGAGLGIIFNAGGTTGGSDIIARILNKYTHISIGKLMFAVDFFVLFLVVIVFKDLRLVTYTLVFVFIASRVIDLIAEGGYAGKGFLVVTGKSEELAQAVVEELDRGVTLLNGTGYYTKQDYKVIYCVLARNEMQQMKEIIHRIDPHAFITITEAHEILGEGFTLDENKQPIAR</sequence>
<dbReference type="PANTHER" id="PTHR33545">
    <property type="entry name" value="UPF0750 MEMBRANE PROTEIN YITT-RELATED"/>
    <property type="match status" value="1"/>
</dbReference>
<keyword evidence="2" id="KW-1003">Cell membrane</keyword>
<feature type="transmembrane region" description="Helical" evidence="6">
    <location>
        <begin position="104"/>
        <end position="126"/>
    </location>
</feature>
<dbReference type="Proteomes" id="UP000070096">
    <property type="component" value="Unassembled WGS sequence"/>
</dbReference>
<dbReference type="EMBL" id="LQRC01000025">
    <property type="protein sequence ID" value="KXT74619.1"/>
    <property type="molecule type" value="Genomic_DNA"/>
</dbReference>
<comment type="caution">
    <text evidence="9">The sequence shown here is derived from an EMBL/GenBank/DDBJ whole genome shotgun (WGS) entry which is preliminary data.</text>
</comment>
<dbReference type="Proteomes" id="UP000826921">
    <property type="component" value="Unassembled WGS sequence"/>
</dbReference>
<dbReference type="Pfam" id="PF02588">
    <property type="entry name" value="YitT_membrane"/>
    <property type="match status" value="1"/>
</dbReference>
<comment type="subcellular location">
    <subcellularLocation>
        <location evidence="1">Cell membrane</location>
        <topology evidence="1">Multi-pass membrane protein</topology>
    </subcellularLocation>
</comment>
<feature type="transmembrane region" description="Helical" evidence="6">
    <location>
        <begin position="46"/>
        <end position="66"/>
    </location>
</feature>
<dbReference type="CDD" id="cd16380">
    <property type="entry name" value="YitT_C"/>
    <property type="match status" value="1"/>
</dbReference>
<reference evidence="8 11" key="1">
    <citation type="submission" date="2015-02" db="EMBL/GenBank/DDBJ databases">
        <title>Evolution of amylase-binding proteins of oral streptococcal species.</title>
        <authorList>
            <person name="Haase E.M."/>
        </authorList>
    </citation>
    <scope>NUCLEOTIDE SEQUENCE [LARGE SCALE GENOMIC DNA]</scope>
    <source>
        <strain evidence="8">NCTC 10712</strain>
        <strain evidence="11">UB10712</strain>
    </source>
</reference>
<evidence type="ECO:0000313" key="10">
    <source>
        <dbReference type="EMBL" id="MBZ2128163.1"/>
    </source>
</evidence>
<dbReference type="RefSeq" id="WP_008809475.1">
    <property type="nucleotide sequence ID" value="NZ_CABEIT010000002.1"/>
</dbReference>
<reference evidence="9 12" key="2">
    <citation type="submission" date="2016-01" db="EMBL/GenBank/DDBJ databases">
        <title>Highly variable Streptococcus oralis are common among viridans streptococci isolated from primates.</title>
        <authorList>
            <person name="Denapaite D."/>
            <person name="Rieger M."/>
            <person name="Koendgen S."/>
            <person name="Brueckner R."/>
            <person name="Ochigava I."/>
            <person name="Kappeler P."/>
            <person name="Maetz-Rensing K."/>
            <person name="Leendertz F."/>
            <person name="Hakenbeck R."/>
        </authorList>
    </citation>
    <scope>NUCLEOTIDE SEQUENCE [LARGE SCALE GENOMIC DNA]</scope>
    <source>
        <strain evidence="9 12">DD07</strain>
    </source>
</reference>
<evidence type="ECO:0000313" key="8">
    <source>
        <dbReference type="EMBL" id="KJQ63216.1"/>
    </source>
</evidence>
<dbReference type="EMBL" id="JAHZQA010000007">
    <property type="protein sequence ID" value="MBZ2128163.1"/>
    <property type="molecule type" value="Genomic_DNA"/>
</dbReference>
<organism evidence="9 12">
    <name type="scientific">Streptococcus gordonii</name>
    <dbReference type="NCBI Taxonomy" id="1302"/>
    <lineage>
        <taxon>Bacteria</taxon>
        <taxon>Bacillati</taxon>
        <taxon>Bacillota</taxon>
        <taxon>Bacilli</taxon>
        <taxon>Lactobacillales</taxon>
        <taxon>Streptococcaceae</taxon>
        <taxon>Streptococcus</taxon>
    </lineage>
</organism>
<evidence type="ECO:0000256" key="4">
    <source>
        <dbReference type="ARBA" id="ARBA00022989"/>
    </source>
</evidence>
<dbReference type="Gene3D" id="3.30.70.120">
    <property type="match status" value="1"/>
</dbReference>
<evidence type="ECO:0000259" key="7">
    <source>
        <dbReference type="Pfam" id="PF10035"/>
    </source>
</evidence>
<evidence type="ECO:0000256" key="3">
    <source>
        <dbReference type="ARBA" id="ARBA00022692"/>
    </source>
</evidence>
<dbReference type="GO" id="GO:0005886">
    <property type="term" value="C:plasma membrane"/>
    <property type="evidence" value="ECO:0007669"/>
    <property type="project" value="UniProtKB-SubCell"/>
</dbReference>
<dbReference type="AlphaFoldDB" id="A0A139NEY6"/>
<reference evidence="10" key="3">
    <citation type="submission" date="2021-07" db="EMBL/GenBank/DDBJ databases">
        <title>Occurrence of streptococci in the human mouth that bind to a non-human glycan.</title>
        <authorList>
            <person name="Cross B."/>
            <person name="Thamadilok S."/>
            <person name="Bensing B."/>
            <person name="Sasmal A."/>
            <person name="Khedri Z."/>
            <person name="Deng L."/>
            <person name="Yu H."/>
            <person name="Mehta A."/>
            <person name="Aluvathingal J."/>
            <person name="Nadendla S."/>
            <person name="Vickerman M."/>
            <person name="Chen X."/>
            <person name="Dewhirst F."/>
            <person name="Gill A."/>
            <person name="Lettrichova I."/>
            <person name="Diaz S."/>
            <person name="Gill S."/>
            <person name="Tettelin H."/>
            <person name="Iverson T."/>
            <person name="Sullam P."/>
            <person name="Varki A."/>
            <person name="Ruhl S."/>
        </authorList>
    </citation>
    <scope>NUCLEOTIDE SEQUENCE</scope>
    <source>
        <strain evidence="10">SK9</strain>
    </source>
</reference>
<evidence type="ECO:0000256" key="6">
    <source>
        <dbReference type="SAM" id="Phobius"/>
    </source>
</evidence>
<accession>A0A139NEY6</accession>
<protein>
    <submittedName>
        <fullName evidence="9">Transporter</fullName>
    </submittedName>
    <submittedName>
        <fullName evidence="10">YitT family protein</fullName>
    </submittedName>
</protein>
<evidence type="ECO:0000256" key="1">
    <source>
        <dbReference type="ARBA" id="ARBA00004651"/>
    </source>
</evidence>
<gene>
    <name evidence="10" type="ORF">K1I74_08855</name>
    <name evidence="9" type="ORF">SGODD07_00161</name>
    <name evidence="8" type="ORF">TZ88_01742</name>
</gene>
<dbReference type="InterPro" id="IPR003740">
    <property type="entry name" value="YitT"/>
</dbReference>
<evidence type="ECO:0000313" key="12">
    <source>
        <dbReference type="Proteomes" id="UP000070096"/>
    </source>
</evidence>
<dbReference type="Pfam" id="PF10035">
    <property type="entry name" value="DUF2179"/>
    <property type="match status" value="1"/>
</dbReference>
<dbReference type="InterPro" id="IPR015867">
    <property type="entry name" value="N-reg_PII/ATP_PRibTrfase_C"/>
</dbReference>
<dbReference type="Proteomes" id="UP000033375">
    <property type="component" value="Unassembled WGS sequence"/>
</dbReference>
<evidence type="ECO:0000313" key="9">
    <source>
        <dbReference type="EMBL" id="KXT74619.1"/>
    </source>
</evidence>
<feature type="transmembrane region" description="Helical" evidence="6">
    <location>
        <begin position="7"/>
        <end position="26"/>
    </location>
</feature>
<dbReference type="InterPro" id="IPR051461">
    <property type="entry name" value="UPF0750_membrane"/>
</dbReference>
<evidence type="ECO:0000313" key="11">
    <source>
        <dbReference type="Proteomes" id="UP000033375"/>
    </source>
</evidence>
<feature type="domain" description="DUF2179" evidence="7">
    <location>
        <begin position="219"/>
        <end position="273"/>
    </location>
</feature>
<dbReference type="EMBL" id="JYGN01000007">
    <property type="protein sequence ID" value="KJQ63216.1"/>
    <property type="molecule type" value="Genomic_DNA"/>
</dbReference>
<keyword evidence="5 6" id="KW-0472">Membrane</keyword>